<gene>
    <name evidence="1" type="ORF">GII30_22220</name>
</gene>
<proteinExistence type="predicted"/>
<name>A0A857LU63_9ACTN</name>
<sequence>MTTDDELLDAAVDLLPEAWHDDILADAQSQDCTVRYVAAPDGPNAATIARVLDHFDDRDDDPDWWAMSEGQRLDECFPPHGVGSWELLDALGIAAAYVALSDP</sequence>
<protein>
    <submittedName>
        <fullName evidence="1">Uncharacterized protein</fullName>
    </submittedName>
</protein>
<reference evidence="1" key="1">
    <citation type="journal article" date="2021" name="Nat. Microbiol.">
        <title>Cocultivation of an ultrasmall environmental parasitic bacterium with lytic ability against bacteria associated with wastewater foams.</title>
        <authorList>
            <person name="Batinovic S."/>
            <person name="Rose J.J.A."/>
            <person name="Ratcliffe J."/>
            <person name="Seviour R.J."/>
            <person name="Petrovski S."/>
        </authorList>
    </citation>
    <scope>NUCLEOTIDE SEQUENCE</scope>
    <source>
        <strain evidence="1">CON44</strain>
    </source>
</reference>
<dbReference type="EMBL" id="CP045810">
    <property type="protein sequence ID" value="QHN41514.1"/>
    <property type="molecule type" value="Genomic_DNA"/>
</dbReference>
<dbReference type="RefSeq" id="WP_005183891.1">
    <property type="nucleotide sequence ID" value="NZ_CP045804.1"/>
</dbReference>
<organism evidence="1">
    <name type="scientific">Gordonia amarae</name>
    <dbReference type="NCBI Taxonomy" id="36821"/>
    <lineage>
        <taxon>Bacteria</taxon>
        <taxon>Bacillati</taxon>
        <taxon>Actinomycetota</taxon>
        <taxon>Actinomycetes</taxon>
        <taxon>Mycobacteriales</taxon>
        <taxon>Gordoniaceae</taxon>
        <taxon>Gordonia</taxon>
    </lineage>
</organism>
<accession>A0A857LU63</accession>
<dbReference type="AlphaFoldDB" id="A0A857LU63"/>
<evidence type="ECO:0000313" key="1">
    <source>
        <dbReference type="EMBL" id="QHN41514.1"/>
    </source>
</evidence>